<dbReference type="EMBL" id="CP026257">
    <property type="protein sequence ID" value="AWP13749.1"/>
    <property type="molecule type" value="Genomic_DNA"/>
</dbReference>
<evidence type="ECO:0000313" key="2">
    <source>
        <dbReference type="EMBL" id="AWP13749.1"/>
    </source>
</evidence>
<dbReference type="AlphaFoldDB" id="A0A2U9CDH3"/>
<organism evidence="2 3">
    <name type="scientific">Scophthalmus maximus</name>
    <name type="common">Turbot</name>
    <name type="synonym">Psetta maxima</name>
    <dbReference type="NCBI Taxonomy" id="52904"/>
    <lineage>
        <taxon>Eukaryota</taxon>
        <taxon>Metazoa</taxon>
        <taxon>Chordata</taxon>
        <taxon>Craniata</taxon>
        <taxon>Vertebrata</taxon>
        <taxon>Euteleostomi</taxon>
        <taxon>Actinopterygii</taxon>
        <taxon>Neopterygii</taxon>
        <taxon>Teleostei</taxon>
        <taxon>Neoteleostei</taxon>
        <taxon>Acanthomorphata</taxon>
        <taxon>Carangaria</taxon>
        <taxon>Pleuronectiformes</taxon>
        <taxon>Pleuronectoidei</taxon>
        <taxon>Scophthalmidae</taxon>
        <taxon>Scophthalmus</taxon>
    </lineage>
</organism>
<keyword evidence="3" id="KW-1185">Reference proteome</keyword>
<protein>
    <submittedName>
        <fullName evidence="2">Uncharacterized protein</fullName>
    </submittedName>
</protein>
<feature type="region of interest" description="Disordered" evidence="1">
    <location>
        <begin position="30"/>
        <end position="52"/>
    </location>
</feature>
<dbReference type="Proteomes" id="UP000246464">
    <property type="component" value="Chromosome 15"/>
</dbReference>
<name>A0A2U9CDH3_SCOMX</name>
<gene>
    <name evidence="2" type="ORF">SMAX5B_014422</name>
</gene>
<sequence>MKPVQGCSCWSCSSLREEKRYFLLLGPAGERRGVSGEKNHGKVETKDERTGS</sequence>
<accession>A0A2U9CDH3</accession>
<evidence type="ECO:0000313" key="3">
    <source>
        <dbReference type="Proteomes" id="UP000246464"/>
    </source>
</evidence>
<reference evidence="2 3" key="1">
    <citation type="submission" date="2017-12" db="EMBL/GenBank/DDBJ databases">
        <title>Integrating genomic resources of turbot (Scophthalmus maximus) in depth evaluation of genetic and physical mapping variation across individuals.</title>
        <authorList>
            <person name="Martinez P."/>
        </authorList>
    </citation>
    <scope>NUCLEOTIDE SEQUENCE [LARGE SCALE GENOMIC DNA]</scope>
</reference>
<evidence type="ECO:0000256" key="1">
    <source>
        <dbReference type="SAM" id="MobiDB-lite"/>
    </source>
</evidence>
<proteinExistence type="predicted"/>